<keyword evidence="2" id="KW-1185">Reference proteome</keyword>
<sequence length="146" mass="15829">MVVVAATAADKGNATFVVVQIPHPSALPSRQFVSSLKRHIRNEADMFWRHEAKMAIHSDYDKQTVLSCSSASASLYRCCDCHRGIVKRKMVLLRSAEVAGAELGTGTECFFDAASLMVFLNACVPICGRAARFRARCGIFPSASCG</sequence>
<accession>M5ENN9</accession>
<evidence type="ECO:0000313" key="1">
    <source>
        <dbReference type="EMBL" id="CCV05947.1"/>
    </source>
</evidence>
<evidence type="ECO:0000313" key="2">
    <source>
        <dbReference type="Proteomes" id="UP000012062"/>
    </source>
</evidence>
<proteinExistence type="predicted"/>
<evidence type="ECO:0008006" key="3">
    <source>
        <dbReference type="Google" id="ProtNLM"/>
    </source>
</evidence>
<reference evidence="1 2" key="1">
    <citation type="submission" date="2013-02" db="EMBL/GenBank/DDBJ databases">
        <authorList>
            <person name="Genoscope - CEA"/>
        </authorList>
    </citation>
    <scope>NUCLEOTIDE SEQUENCE [LARGE SCALE GENOMIC DNA]</scope>
    <source>
        <strain evidence="1 2">STM 2683</strain>
    </source>
</reference>
<dbReference type="Proteomes" id="UP000012062">
    <property type="component" value="Unassembled WGS sequence"/>
</dbReference>
<dbReference type="RefSeq" id="WP_008874888.1">
    <property type="nucleotide sequence ID" value="NZ_CAUM01000083.1"/>
</dbReference>
<comment type="caution">
    <text evidence="1">The sequence shown here is derived from an EMBL/GenBank/DDBJ whole genome shotgun (WGS) entry which is preliminary data.</text>
</comment>
<dbReference type="EMBL" id="CAUM01000083">
    <property type="protein sequence ID" value="CCV05947.1"/>
    <property type="molecule type" value="Genomic_DNA"/>
</dbReference>
<dbReference type="STRING" id="1297569.MESS2_190016"/>
<name>M5ENN9_9HYPH</name>
<protein>
    <recommendedName>
        <fullName evidence="3">Transposase</fullName>
    </recommendedName>
</protein>
<organism evidence="1 2">
    <name type="scientific">Mesorhizobium metallidurans STM 2683</name>
    <dbReference type="NCBI Taxonomy" id="1297569"/>
    <lineage>
        <taxon>Bacteria</taxon>
        <taxon>Pseudomonadati</taxon>
        <taxon>Pseudomonadota</taxon>
        <taxon>Alphaproteobacteria</taxon>
        <taxon>Hyphomicrobiales</taxon>
        <taxon>Phyllobacteriaceae</taxon>
        <taxon>Mesorhizobium</taxon>
    </lineage>
</organism>
<gene>
    <name evidence="1" type="ORF">MESS2_190016</name>
</gene>
<dbReference type="AlphaFoldDB" id="M5ENN9"/>